<reference evidence="17 18" key="2">
    <citation type="journal article" date="2018" name="Nature">
        <title>Mutant phenotypes for thousands of bacterial genes of unknown function.</title>
        <authorList>
            <person name="Price M.N."/>
            <person name="Wetmore K.M."/>
            <person name="Waters R.J."/>
            <person name="Callaghan M."/>
            <person name="Ray J."/>
            <person name="Liu H."/>
            <person name="Kuehl J.V."/>
            <person name="Melnyk R.A."/>
            <person name="Lamson J.S."/>
            <person name="Suh Y."/>
            <person name="Carlson H.K."/>
            <person name="Esquivel Z."/>
            <person name="Sadeeshkumar H."/>
            <person name="Chakraborty R."/>
            <person name="Zane G.M."/>
            <person name="Rubin B.E."/>
            <person name="Wall J.D."/>
            <person name="Visel A."/>
            <person name="Bristow J."/>
            <person name="Blow M.J."/>
            <person name="Arkin A.P."/>
            <person name="Deutschbauer A.M."/>
        </authorList>
    </citation>
    <scope>NUCLEOTIDE SEQUENCE [LARGE SCALE GENOMIC DNA]</scope>
    <source>
        <strain evidence="17 18">FW300-N2E3</strain>
    </source>
</reference>
<evidence type="ECO:0000256" key="2">
    <source>
        <dbReference type="ARBA" id="ARBA00011738"/>
    </source>
</evidence>
<dbReference type="FunFam" id="3.30.390.30:FF:000001">
    <property type="entry name" value="Dihydrolipoyl dehydrogenase"/>
    <property type="match status" value="1"/>
</dbReference>
<evidence type="ECO:0000256" key="9">
    <source>
        <dbReference type="ARBA" id="ARBA00049142"/>
    </source>
</evidence>
<evidence type="ECO:0000313" key="17">
    <source>
        <dbReference type="EMBL" id="ALI04522.1"/>
    </source>
</evidence>
<dbReference type="Proteomes" id="UP000066487">
    <property type="component" value="Chromosome"/>
</dbReference>
<keyword evidence="11" id="KW-0547">Nucleotide-binding</keyword>
<dbReference type="GO" id="GO:0005829">
    <property type="term" value="C:cytosol"/>
    <property type="evidence" value="ECO:0007669"/>
    <property type="project" value="TreeGrafter"/>
</dbReference>
<comment type="subunit">
    <text evidence="2">Homodimer.</text>
</comment>
<keyword evidence="5 14" id="KW-0521">NADP</keyword>
<evidence type="ECO:0000259" key="15">
    <source>
        <dbReference type="Pfam" id="PF02852"/>
    </source>
</evidence>
<dbReference type="InterPro" id="IPR036188">
    <property type="entry name" value="FAD/NAD-bd_sf"/>
</dbReference>
<feature type="disulfide bond" description="Redox-active" evidence="12">
    <location>
        <begin position="42"/>
        <end position="47"/>
    </location>
</feature>
<comment type="similarity">
    <text evidence="1 13">Belongs to the class-I pyridine nucleotide-disulfide oxidoreductase family.</text>
</comment>
<reference evidence="18" key="1">
    <citation type="submission" date="2015-09" db="EMBL/GenBank/DDBJ databases">
        <title>Whole genome sequence of Pseudomonas fluorescens FW300-N2E3.</title>
        <authorList>
            <person name="Ray J."/>
            <person name="Melnyk R."/>
            <person name="Deutschbauer A."/>
        </authorList>
    </citation>
    <scope>NUCLEOTIDE SEQUENCE [LARGE SCALE GENOMIC DNA]</scope>
    <source>
        <strain evidence="18">FW300-N2E3</strain>
    </source>
</reference>
<dbReference type="SUPFAM" id="SSF51905">
    <property type="entry name" value="FAD/NAD(P)-binding domain"/>
    <property type="match status" value="1"/>
</dbReference>
<keyword evidence="7" id="KW-1015">Disulfide bond</keyword>
<dbReference type="GO" id="GO:0034599">
    <property type="term" value="P:cellular response to oxidative stress"/>
    <property type="evidence" value="ECO:0007669"/>
    <property type="project" value="TreeGrafter"/>
</dbReference>
<evidence type="ECO:0000259" key="16">
    <source>
        <dbReference type="Pfam" id="PF07992"/>
    </source>
</evidence>
<dbReference type="GO" id="GO:0004362">
    <property type="term" value="F:glutathione-disulfide reductase (NADPH) activity"/>
    <property type="evidence" value="ECO:0007669"/>
    <property type="project" value="UniProtKB-EC"/>
</dbReference>
<evidence type="ECO:0000256" key="11">
    <source>
        <dbReference type="PIRSR" id="PIRSR000350-3"/>
    </source>
</evidence>
<evidence type="ECO:0000256" key="7">
    <source>
        <dbReference type="ARBA" id="ARBA00023157"/>
    </source>
</evidence>
<dbReference type="InterPro" id="IPR006324">
    <property type="entry name" value="GSHR"/>
</dbReference>
<feature type="binding site" evidence="11">
    <location>
        <begin position="173"/>
        <end position="180"/>
    </location>
    <ligand>
        <name>NAD(+)</name>
        <dbReference type="ChEBI" id="CHEBI:57540"/>
    </ligand>
</feature>
<dbReference type="OrthoDB" id="9800167at2"/>
<evidence type="ECO:0000256" key="12">
    <source>
        <dbReference type="PIRSR" id="PIRSR000350-4"/>
    </source>
</evidence>
<proteinExistence type="inferred from homology"/>
<dbReference type="GO" id="GO:0050661">
    <property type="term" value="F:NADP binding"/>
    <property type="evidence" value="ECO:0007669"/>
    <property type="project" value="InterPro"/>
</dbReference>
<dbReference type="GO" id="GO:0050660">
    <property type="term" value="F:flavin adenine dinucleotide binding"/>
    <property type="evidence" value="ECO:0007669"/>
    <property type="project" value="InterPro"/>
</dbReference>
<sequence length="452" mass="49454">MAYDFDLYVIGAGSGGVRAARFAAGFGAKVAVAESRYLGGTCVNVGCVPKKLLVYGAHFAEDFEQSQGFGWSLGEANFDWATLIANKDREINRLNGIYRNLLVGSGVTLHEGHAKIVGPHEVEINGERHTAKHILIATGGWPQIPEIPGHEHAISSNQAFFLKELPKRVLVVGGGYIAVEFAGIFHGLGAETTLLYRGELFLRGFDGSVRKHLQEELTKRGMNLQFNADIERIEKQADGSLNVTLKDGRELQADCVFYATGRRPMVDNLGLENTKVTLDKKGFVEVDELYQTAEPSILAIGDVIGRVQLTPVALAEGMAVARRLFKPEQYRLVDYKMIPTAVFSLPNIGTVGLSEEQAREEGYEVQIFESRFRPMKLTMTECQERTLMKLVVDAKTDKVLGCHMVGPEAGEIVQGLAIALKAGATKRDFDETIGVHPTAAEEFVTMRTPVAG</sequence>
<dbReference type="EC" id="1.8.1.7" evidence="14"/>
<accession>A0A0N9WIE6</accession>
<evidence type="ECO:0000256" key="14">
    <source>
        <dbReference type="RuleBase" id="RU365040"/>
    </source>
</evidence>
<evidence type="ECO:0000256" key="5">
    <source>
        <dbReference type="ARBA" id="ARBA00022857"/>
    </source>
</evidence>
<dbReference type="Gene3D" id="3.30.390.30">
    <property type="match status" value="1"/>
</dbReference>
<feature type="domain" description="Pyridine nucleotide-disulphide oxidoreductase dimerisation" evidence="15">
    <location>
        <begin position="338"/>
        <end position="446"/>
    </location>
</feature>
<dbReference type="Pfam" id="PF02852">
    <property type="entry name" value="Pyr_redox_dim"/>
    <property type="match status" value="1"/>
</dbReference>
<feature type="binding site" evidence="11">
    <location>
        <position position="261"/>
    </location>
    <ligand>
        <name>NAD(+)</name>
        <dbReference type="ChEBI" id="CHEBI:57540"/>
    </ligand>
</feature>
<dbReference type="PIRSF" id="PIRSF000350">
    <property type="entry name" value="Mercury_reductase_MerA"/>
    <property type="match status" value="1"/>
</dbReference>
<dbReference type="NCBIfam" id="TIGR01424">
    <property type="entry name" value="gluta_reduc_2"/>
    <property type="match status" value="1"/>
</dbReference>
<dbReference type="AlphaFoldDB" id="A0A0N9WIE6"/>
<dbReference type="NCBIfam" id="NF004776">
    <property type="entry name" value="PRK06116.1"/>
    <property type="match status" value="1"/>
</dbReference>
<evidence type="ECO:0000313" key="18">
    <source>
        <dbReference type="Proteomes" id="UP000066487"/>
    </source>
</evidence>
<evidence type="ECO:0000256" key="13">
    <source>
        <dbReference type="RuleBase" id="RU003691"/>
    </source>
</evidence>
<dbReference type="InterPro" id="IPR016156">
    <property type="entry name" value="FAD/NAD-linked_Rdtase_dimer_sf"/>
</dbReference>
<evidence type="ECO:0000256" key="3">
    <source>
        <dbReference type="ARBA" id="ARBA00022630"/>
    </source>
</evidence>
<evidence type="ECO:0000256" key="4">
    <source>
        <dbReference type="ARBA" id="ARBA00022827"/>
    </source>
</evidence>
<keyword evidence="3 13" id="KW-0285">Flavoprotein</keyword>
<dbReference type="Gene3D" id="3.50.50.60">
    <property type="entry name" value="FAD/NAD(P)-binding domain"/>
    <property type="match status" value="2"/>
</dbReference>
<name>A0A0N9WIE6_PSEFL</name>
<dbReference type="PRINTS" id="PR00411">
    <property type="entry name" value="PNDRDTASEI"/>
</dbReference>
<evidence type="ECO:0000256" key="1">
    <source>
        <dbReference type="ARBA" id="ARBA00007532"/>
    </source>
</evidence>
<dbReference type="PANTHER" id="PTHR42737:SF2">
    <property type="entry name" value="GLUTATHIONE REDUCTASE"/>
    <property type="match status" value="1"/>
</dbReference>
<keyword evidence="11" id="KW-0520">NAD</keyword>
<comment type="function">
    <text evidence="14">Catalyzes the reduction of glutathione disulfide (GSSG) to reduced glutathione (GSH).</text>
</comment>
<comment type="cofactor">
    <cofactor evidence="11">
        <name>FAD</name>
        <dbReference type="ChEBI" id="CHEBI:57692"/>
    </cofactor>
    <text evidence="11">Binds 1 FAD per subunit.</text>
</comment>
<dbReference type="PANTHER" id="PTHR42737">
    <property type="entry name" value="GLUTATHIONE REDUCTASE"/>
    <property type="match status" value="1"/>
</dbReference>
<protein>
    <recommendedName>
        <fullName evidence="14">Glutathione reductase</fullName>
        <shortName evidence="14">GRase</shortName>
        <ecNumber evidence="14">1.8.1.7</ecNumber>
    </recommendedName>
</protein>
<dbReference type="InterPro" id="IPR023753">
    <property type="entry name" value="FAD/NAD-binding_dom"/>
</dbReference>
<evidence type="ECO:0000256" key="10">
    <source>
        <dbReference type="PIRSR" id="PIRSR000350-2"/>
    </source>
</evidence>
<dbReference type="PRINTS" id="PR00368">
    <property type="entry name" value="FADPNR"/>
</dbReference>
<dbReference type="RefSeq" id="WP_054597723.1">
    <property type="nucleotide sequence ID" value="NZ_CP012830.1"/>
</dbReference>
<evidence type="ECO:0000256" key="6">
    <source>
        <dbReference type="ARBA" id="ARBA00023002"/>
    </source>
</evidence>
<gene>
    <name evidence="17" type="ORF">AO353_26970</name>
</gene>
<dbReference type="Pfam" id="PF07992">
    <property type="entry name" value="Pyr_redox_2"/>
    <property type="match status" value="1"/>
</dbReference>
<feature type="active site" description="Proton acceptor" evidence="10">
    <location>
        <position position="436"/>
    </location>
</feature>
<dbReference type="GO" id="GO:0045454">
    <property type="term" value="P:cell redox homeostasis"/>
    <property type="evidence" value="ECO:0007669"/>
    <property type="project" value="InterPro"/>
</dbReference>
<dbReference type="InterPro" id="IPR046952">
    <property type="entry name" value="GSHR/TRXR-like"/>
</dbReference>
<dbReference type="InterPro" id="IPR012999">
    <property type="entry name" value="Pyr_OxRdtase_I_AS"/>
</dbReference>
<dbReference type="PROSITE" id="PS00076">
    <property type="entry name" value="PYRIDINE_REDOX_1"/>
    <property type="match status" value="1"/>
</dbReference>
<dbReference type="SUPFAM" id="SSF55424">
    <property type="entry name" value="FAD/NAD-linked reductases, dimerisation (C-terminal) domain"/>
    <property type="match status" value="1"/>
</dbReference>
<dbReference type="InterPro" id="IPR001100">
    <property type="entry name" value="Pyr_nuc-diS_OxRdtase"/>
</dbReference>
<dbReference type="FunFam" id="3.50.50.60:FF:000051">
    <property type="entry name" value="Glutathione reductase"/>
    <property type="match status" value="1"/>
</dbReference>
<feature type="binding site" evidence="11">
    <location>
        <position position="51"/>
    </location>
    <ligand>
        <name>FAD</name>
        <dbReference type="ChEBI" id="CHEBI:57692"/>
    </ligand>
</feature>
<organism evidence="17 18">
    <name type="scientific">Pseudomonas fluorescens</name>
    <dbReference type="NCBI Taxonomy" id="294"/>
    <lineage>
        <taxon>Bacteria</taxon>
        <taxon>Pseudomonadati</taxon>
        <taxon>Pseudomonadota</taxon>
        <taxon>Gammaproteobacteria</taxon>
        <taxon>Pseudomonadales</taxon>
        <taxon>Pseudomonadaceae</taxon>
        <taxon>Pseudomonas</taxon>
    </lineage>
</organism>
<keyword evidence="4 11" id="KW-0274">FAD</keyword>
<feature type="binding site" evidence="11">
    <location>
        <position position="302"/>
    </location>
    <ligand>
        <name>FAD</name>
        <dbReference type="ChEBI" id="CHEBI:57692"/>
    </ligand>
</feature>
<feature type="domain" description="FAD/NAD(P)-binding" evidence="16">
    <location>
        <begin position="6"/>
        <end position="317"/>
    </location>
</feature>
<dbReference type="EMBL" id="CP012830">
    <property type="protein sequence ID" value="ALI04522.1"/>
    <property type="molecule type" value="Genomic_DNA"/>
</dbReference>
<dbReference type="InterPro" id="IPR004099">
    <property type="entry name" value="Pyr_nucl-diS_OxRdtase_dimer"/>
</dbReference>
<keyword evidence="8 13" id="KW-0676">Redox-active center</keyword>
<keyword evidence="6 13" id="KW-0560">Oxidoreductase</keyword>
<dbReference type="GO" id="GO:0006749">
    <property type="term" value="P:glutathione metabolic process"/>
    <property type="evidence" value="ECO:0007669"/>
    <property type="project" value="InterPro"/>
</dbReference>
<evidence type="ECO:0000256" key="8">
    <source>
        <dbReference type="ARBA" id="ARBA00023284"/>
    </source>
</evidence>
<comment type="catalytic activity">
    <reaction evidence="9 14">
        <text>2 glutathione + NADP(+) = glutathione disulfide + NADPH + H(+)</text>
        <dbReference type="Rhea" id="RHEA:11740"/>
        <dbReference type="ChEBI" id="CHEBI:15378"/>
        <dbReference type="ChEBI" id="CHEBI:57783"/>
        <dbReference type="ChEBI" id="CHEBI:57925"/>
        <dbReference type="ChEBI" id="CHEBI:58297"/>
        <dbReference type="ChEBI" id="CHEBI:58349"/>
        <dbReference type="EC" id="1.8.1.7"/>
    </reaction>
</comment>